<feature type="region of interest" description="Disordered" evidence="22">
    <location>
        <begin position="1854"/>
        <end position="1937"/>
    </location>
</feature>
<evidence type="ECO:0000256" key="19">
    <source>
        <dbReference type="ARBA" id="ARBA00042289"/>
    </source>
</evidence>
<dbReference type="Gene3D" id="2.30.30.360">
    <property type="entry name" value="Myosin S1 fragment, N-terminal"/>
    <property type="match status" value="1"/>
</dbReference>
<evidence type="ECO:0000256" key="15">
    <source>
        <dbReference type="ARBA" id="ARBA00023329"/>
    </source>
</evidence>
<evidence type="ECO:0000256" key="10">
    <source>
        <dbReference type="ARBA" id="ARBA00023054"/>
    </source>
</evidence>
<dbReference type="Gene3D" id="1.20.58.530">
    <property type="match status" value="1"/>
</dbReference>
<evidence type="ECO:0000256" key="20">
    <source>
        <dbReference type="ARBA" id="ARBA00043098"/>
    </source>
</evidence>
<dbReference type="Gene3D" id="1.20.5.340">
    <property type="match status" value="3"/>
</dbReference>
<dbReference type="SMART" id="SM00015">
    <property type="entry name" value="IQ"/>
    <property type="match status" value="1"/>
</dbReference>
<feature type="region of interest" description="Disordered" evidence="22">
    <location>
        <begin position="1309"/>
        <end position="1330"/>
    </location>
</feature>
<evidence type="ECO:0000256" key="22">
    <source>
        <dbReference type="SAM" id="MobiDB-lite"/>
    </source>
</evidence>
<dbReference type="InterPro" id="IPR027417">
    <property type="entry name" value="P-loop_NTPase"/>
</dbReference>
<evidence type="ECO:0000313" key="26">
    <source>
        <dbReference type="Proteomes" id="UP000233080"/>
    </source>
</evidence>
<keyword evidence="14" id="KW-0206">Cytoskeleton</keyword>
<dbReference type="FunFam" id="3.40.850.10:FF:000101">
    <property type="entry name" value="Slow myosin heavy chain 2"/>
    <property type="match status" value="1"/>
</dbReference>
<organism evidence="25 26">
    <name type="scientific">Colobus angolensis palliatus</name>
    <name type="common">Peters' Angolan colobus</name>
    <dbReference type="NCBI Taxonomy" id="336983"/>
    <lineage>
        <taxon>Eukaryota</taxon>
        <taxon>Metazoa</taxon>
        <taxon>Chordata</taxon>
        <taxon>Craniata</taxon>
        <taxon>Vertebrata</taxon>
        <taxon>Euteleostomi</taxon>
        <taxon>Mammalia</taxon>
        <taxon>Eutheria</taxon>
        <taxon>Euarchontoglires</taxon>
        <taxon>Primates</taxon>
        <taxon>Haplorrhini</taxon>
        <taxon>Catarrhini</taxon>
        <taxon>Cercopithecidae</taxon>
        <taxon>Colobinae</taxon>
        <taxon>Colobus</taxon>
    </lineage>
</organism>
<dbReference type="Ensembl" id="ENSCANT00000026090.1">
    <property type="protein sequence ID" value="ENSCANP00000006974.1"/>
    <property type="gene ID" value="ENSCANG00000020772.1"/>
</dbReference>
<evidence type="ECO:0000256" key="2">
    <source>
        <dbReference type="ARBA" id="ARBA00004544"/>
    </source>
</evidence>
<dbReference type="Pfam" id="PF00063">
    <property type="entry name" value="Myosin_head"/>
    <property type="match status" value="1"/>
</dbReference>
<evidence type="ECO:0000256" key="14">
    <source>
        <dbReference type="ARBA" id="ARBA00023212"/>
    </source>
</evidence>
<keyword evidence="4" id="KW-0488">Methylation</keyword>
<dbReference type="Pfam" id="PF01576">
    <property type="entry name" value="Myosin_tail_1"/>
    <property type="match status" value="1"/>
</dbReference>
<dbReference type="GO" id="GO:0005938">
    <property type="term" value="C:cell cortex"/>
    <property type="evidence" value="ECO:0007669"/>
    <property type="project" value="UniProtKB-SubCell"/>
</dbReference>
<name>A0A2K5HRK7_COLAP</name>
<evidence type="ECO:0000256" key="5">
    <source>
        <dbReference type="ARBA" id="ARBA00022490"/>
    </source>
</evidence>
<evidence type="ECO:0000256" key="16">
    <source>
        <dbReference type="ARBA" id="ARBA00037865"/>
    </source>
</evidence>
<dbReference type="Gene3D" id="1.20.120.720">
    <property type="entry name" value="Myosin VI head, motor domain, U50 subdomain"/>
    <property type="match status" value="1"/>
</dbReference>
<proteinExistence type="inferred from homology"/>
<keyword evidence="8" id="KW-0112">Calmodulin-binding</keyword>
<feature type="region of interest" description="Disordered" evidence="22">
    <location>
        <begin position="1021"/>
        <end position="1043"/>
    </location>
</feature>
<keyword evidence="10" id="KW-0175">Coiled coil</keyword>
<feature type="compositionally biased region" description="Basic and acidic residues" evidence="22">
    <location>
        <begin position="1021"/>
        <end position="1041"/>
    </location>
</feature>
<dbReference type="InterPro" id="IPR036961">
    <property type="entry name" value="Kinesin_motor_dom_sf"/>
</dbReference>
<keyword evidence="11 21" id="KW-0518">Myosin</keyword>
<dbReference type="FunFam" id="1.20.5.340:FF:000007">
    <property type="entry name" value="Myosin heavy chain, non-muscle"/>
    <property type="match status" value="1"/>
</dbReference>
<protein>
    <recommendedName>
        <fullName evidence="17">Myosin-9</fullName>
    </recommendedName>
    <alternativeName>
        <fullName evidence="18">Myosin heavy chain 9</fullName>
    </alternativeName>
    <alternativeName>
        <fullName evidence="19">Myosin heavy chain, non-muscle IIa</fullName>
    </alternativeName>
    <alternativeName>
        <fullName evidence="20">Non-muscle myosin heavy chain IIa</fullName>
    </alternativeName>
</protein>
<keyword evidence="9" id="KW-0133">Cell shape</keyword>
<feature type="region of interest" description="Disordered" evidence="22">
    <location>
        <begin position="1267"/>
        <end position="1290"/>
    </location>
</feature>
<evidence type="ECO:0000256" key="3">
    <source>
        <dbReference type="ARBA" id="ARBA00008314"/>
    </source>
</evidence>
<keyword evidence="6 21" id="KW-0547">Nucleotide-binding</keyword>
<feature type="domain" description="Myosin motor" evidence="23">
    <location>
        <begin position="81"/>
        <end position="762"/>
    </location>
</feature>
<keyword evidence="26" id="KW-1185">Reference proteome</keyword>
<dbReference type="GO" id="GO:0000146">
    <property type="term" value="F:microfilament motor activity"/>
    <property type="evidence" value="ECO:0007669"/>
    <property type="project" value="TreeGrafter"/>
</dbReference>
<dbReference type="SUPFAM" id="SSF48097">
    <property type="entry name" value="Regulator of G-protein signaling, RGS"/>
    <property type="match status" value="1"/>
</dbReference>
<accession>A0A2K5HRK7</accession>
<dbReference type="FunFam" id="1.20.120.720:FF:000002">
    <property type="entry name" value="Myosin heavy chain 10"/>
    <property type="match status" value="1"/>
</dbReference>
<dbReference type="Pfam" id="PF02736">
    <property type="entry name" value="Myosin_N"/>
    <property type="match status" value="1"/>
</dbReference>
<evidence type="ECO:0000259" key="23">
    <source>
        <dbReference type="PROSITE" id="PS51456"/>
    </source>
</evidence>
<dbReference type="GO" id="GO:0051015">
    <property type="term" value="F:actin filament binding"/>
    <property type="evidence" value="ECO:0007669"/>
    <property type="project" value="InterPro"/>
</dbReference>
<comment type="subcellular location">
    <subcellularLocation>
        <location evidence="2">Cytoplasm</location>
        <location evidence="2">Cell cortex</location>
    </subcellularLocation>
    <subcellularLocation>
        <location evidence="1">Cytoplasm</location>
        <location evidence="1">Cytoskeleton</location>
    </subcellularLocation>
    <subcellularLocation>
        <location evidence="16">Cytoplasmic vesicle</location>
        <location evidence="16">Secretory vesicle</location>
        <location evidence="16">Cortical granule</location>
    </subcellularLocation>
</comment>
<dbReference type="PROSITE" id="PS50096">
    <property type="entry name" value="IQ"/>
    <property type="match status" value="1"/>
</dbReference>
<dbReference type="FunFam" id="1.20.5.340:FF:000009">
    <property type="entry name" value="myosin-11 isoform X2"/>
    <property type="match status" value="1"/>
</dbReference>
<dbReference type="Gene3D" id="3.30.70.1590">
    <property type="match status" value="1"/>
</dbReference>
<dbReference type="Gene3D" id="3.40.850.10">
    <property type="entry name" value="Kinesin motor domain"/>
    <property type="match status" value="1"/>
</dbReference>
<reference evidence="25" key="2">
    <citation type="submission" date="2025-09" db="UniProtKB">
        <authorList>
            <consortium name="Ensembl"/>
        </authorList>
    </citation>
    <scope>IDENTIFICATION</scope>
</reference>
<dbReference type="FunFam" id="1.20.5.4820:FF:000002">
    <property type="entry name" value="Myosin heavy chain 10"/>
    <property type="match status" value="1"/>
</dbReference>
<feature type="binding site" evidence="21">
    <location>
        <begin position="174"/>
        <end position="181"/>
    </location>
    <ligand>
        <name>ATP</name>
        <dbReference type="ChEBI" id="CHEBI:30616"/>
    </ligand>
</feature>
<feature type="compositionally biased region" description="Basic and acidic residues" evidence="22">
    <location>
        <begin position="1925"/>
        <end position="1937"/>
    </location>
</feature>
<feature type="compositionally biased region" description="Basic and acidic residues" evidence="22">
    <location>
        <begin position="1108"/>
        <end position="1123"/>
    </location>
</feature>
<keyword evidence="7 21" id="KW-0067">ATP-binding</keyword>
<evidence type="ECO:0000256" key="9">
    <source>
        <dbReference type="ARBA" id="ARBA00022960"/>
    </source>
</evidence>
<evidence type="ECO:0000256" key="18">
    <source>
        <dbReference type="ARBA" id="ARBA00041440"/>
    </source>
</evidence>
<keyword evidence="12 21" id="KW-0505">Motor protein</keyword>
<dbReference type="PANTHER" id="PTHR45615:SF16">
    <property type="entry name" value="MYOSIN-9"/>
    <property type="match status" value="1"/>
</dbReference>
<dbReference type="InterPro" id="IPR008989">
    <property type="entry name" value="Myosin_S1_N"/>
</dbReference>
<dbReference type="GO" id="GO:0008360">
    <property type="term" value="P:regulation of cell shape"/>
    <property type="evidence" value="ECO:0007669"/>
    <property type="project" value="UniProtKB-KW"/>
</dbReference>
<comment type="similarity">
    <text evidence="3 21">Belongs to the TRAFAC class myosin-kinesin ATPase superfamily. Myosin family.</text>
</comment>
<evidence type="ECO:0000256" key="13">
    <source>
        <dbReference type="ARBA" id="ARBA00023203"/>
    </source>
</evidence>
<dbReference type="FunFam" id="3.30.70.1590:FF:000001">
    <property type="entry name" value="Myosin heavy chain"/>
    <property type="match status" value="1"/>
</dbReference>
<dbReference type="PANTHER" id="PTHR45615">
    <property type="entry name" value="MYOSIN HEAVY CHAIN, NON-MUSCLE"/>
    <property type="match status" value="1"/>
</dbReference>
<dbReference type="InterPro" id="IPR001609">
    <property type="entry name" value="Myosin_head_motor_dom-like"/>
</dbReference>
<evidence type="ECO:0000256" key="11">
    <source>
        <dbReference type="ARBA" id="ARBA00023123"/>
    </source>
</evidence>
<evidence type="ECO:0000256" key="1">
    <source>
        <dbReference type="ARBA" id="ARBA00004245"/>
    </source>
</evidence>
<dbReference type="PROSITE" id="PS51456">
    <property type="entry name" value="MYOSIN_MOTOR"/>
    <property type="match status" value="1"/>
</dbReference>
<evidence type="ECO:0000256" key="17">
    <source>
        <dbReference type="ARBA" id="ARBA00039816"/>
    </source>
</evidence>
<dbReference type="InterPro" id="IPR000048">
    <property type="entry name" value="IQ_motif_EF-hand-BS"/>
</dbReference>
<dbReference type="FunFam" id="4.10.270.10:FF:000001">
    <property type="entry name" value="Myosin heavy chain, non-muscle"/>
    <property type="match status" value="1"/>
</dbReference>
<evidence type="ECO:0000256" key="7">
    <source>
        <dbReference type="ARBA" id="ARBA00022840"/>
    </source>
</evidence>
<dbReference type="GO" id="GO:0005516">
    <property type="term" value="F:calmodulin binding"/>
    <property type="evidence" value="ECO:0007669"/>
    <property type="project" value="UniProtKB-KW"/>
</dbReference>
<dbReference type="Gene3D" id="1.10.10.820">
    <property type="match status" value="1"/>
</dbReference>
<feature type="region of interest" description="Actin-binding" evidence="21">
    <location>
        <begin position="640"/>
        <end position="662"/>
    </location>
</feature>
<sequence>MAQQAADKYLYVDKNFINNPLAQADWAAKKLVWVPSDKSGFEPASLKEEVGEEAIVELVENGKKVTVGKDDIQKMNPPKFSKVEDMAELTCLNEASVLHNLKERYYSGLIYTYSGLFCVVINPYKNLPIYSEEIVEMYKGKKRHEMPPHIYAITDTAYRSMMQDREDQSILCTGESGAGKTENTKKVIQYLAYVASSHKSKKDQGELERQLLQANPILEAFGNAKTVKNDNSSRFVSSAVAPDLLEKSRAIRQAKEERTFHIFYYLLSGAGEHLKTDLLLEPYNKYRFLSNGHVTIPGQQDKDMFQETMEAMRIMGIPEEEQMGLLRVISGVLQLGNIVFKKERNTDQASMPDNTAAQKVSHLLGINVTDFTRGILTPRIKVGRDYVQKAQTKEQADFAIEALAKATYERMFRWLVLRINKALDKTKRQGASFIGILDIAGFEIFDLNSFEQLCINYTNEKLQQLFNHTMFILEQEEYQREGIEWNFIDFGLDLQPCIDLIEKPAGPPGILALLDEECWFPKATDKSFVEKVMQEQGTHPKFQKPKQLKDKADFCIIHYAGKVDYKADEWLMKNMDPLNDNIATLLHQSSDKFVSELWKDVDRIIGLDQVAGMSETALPGAFKTRKGMFRTVGQLYKEQLAKLMATLRNTNPNFVRCIIPNHEKKAGKLDPHLVLDQLRCNGVLEGIRICRQGFPNRVVFQEFRQRYEILTPNSIPKGFMDGKQACVLMIKALELDSNLYRIGQSKVFFRAGVLAHLEEERDLKITDVIIGFQACCRGYLARKAFAKRQQQLTAMKVLQRNCAAYLKLRNWQWWRLFTKVKPLLQVSRQEEEMMAKEEELVKVREKQLAAENRLTEMETLQSQLMAEKLQLQEQLQAETELCAEAEELRARLTAKKQELEEICHDLEARVEEEEERCQHLQAEKKKMQQNIQELEEQLEEEESARQKLQLEKVTTEAKLKKLEEEQIILEDQNCKLAKEKKLLEDRIAEFTTNLTEEEEKSKSLAKLKNKHEAMITDLEERLRREEKQRQELEKTRRKLEGDSTDLSDQIAELQAQIAELKMQLAKKEEELQAALARVEEEAAQKNMALKKIRELESQISELQEDLESERASRNKAEKQKRDLGEELEALKTELEDTLDTTAAQQELRSKREQEVNILKKTLEEEAKTHEAQIQEMRQKHSQAVEELAEQLEQTKRVKANLEKAKQTLENERGELANEVKVLLQGKGDSEHKRKKVEAQLQELQVKFNEGERVRTELADKVTKLQVRPPSLCGHPSPKSAGPAPLSPQGCGELLQEENRQKLSLSTKLKQVEDEKNSFREQLEEEEEAKHNLEKQIATLHAQVADMKKKMEDSVGCLETAEEVKRKLQKDLEGLSQRHEEKVAAYDKLEKTKTRLQQELDDLLVDLDHQRQSACNLEKKQKKFDQLLAEEKTISAKYAEERDRAEAEAREKETKALSLARALEEAMEQKAELERLNKQFRTEMEDLMSSKDDVGKSVHELEKSKRALEQQVEEMKTQLEELEDELQATEDAKLRLEVNLQAMKAQFERDLQGRDEQSEEKKKQLVRQVREMEAELEDERKQRSMAVAARKKLEMDLKDLEAHIDSANKNREEAIKQLRKLQAQMKDCMRELDDTRASREEILAQAKENEKKLKSMEAEMIQLQEELAAAERAKRQAQQERDELADEIANSSGKGALALEEKRRLEARIAQLEEELEEEQGNTELINDRLKKANLQIDQINTDLNLERSHAQKNENARQQLERQNKELKVKLQEMEGTVKSKYKASITALEAKIAQLEEQLDNETKERQAACKQVRRTEKKLKDVLLQVDDERRNAEQYKDQADKASTRLKQLKRQLEEAEEEAQRANASRRKLQRELEDATETADAMNREVSSLKNKLRRGDLPFVMPRRMARKGAGDGSDEEVDGKADGAEAKPAE</sequence>
<dbReference type="InterPro" id="IPR004009">
    <property type="entry name" value="SH3_Myosin"/>
</dbReference>
<keyword evidence="5" id="KW-0963">Cytoplasm</keyword>
<dbReference type="SMART" id="SM00242">
    <property type="entry name" value="MYSc"/>
    <property type="match status" value="1"/>
</dbReference>
<dbReference type="SUPFAM" id="SSF52540">
    <property type="entry name" value="P-loop containing nucleoside triphosphate hydrolases"/>
    <property type="match status" value="1"/>
</dbReference>
<dbReference type="Proteomes" id="UP000233080">
    <property type="component" value="Unassembled WGS sequence"/>
</dbReference>
<dbReference type="SUPFAM" id="SSF90257">
    <property type="entry name" value="Myosin rod fragments"/>
    <property type="match status" value="6"/>
</dbReference>
<dbReference type="GO" id="GO:0060473">
    <property type="term" value="C:cortical granule"/>
    <property type="evidence" value="ECO:0007669"/>
    <property type="project" value="UniProtKB-SubCell"/>
</dbReference>
<evidence type="ECO:0000256" key="4">
    <source>
        <dbReference type="ARBA" id="ARBA00022481"/>
    </source>
</evidence>
<dbReference type="Gene3D" id="6.10.250.2420">
    <property type="match status" value="1"/>
</dbReference>
<evidence type="ECO:0000256" key="6">
    <source>
        <dbReference type="ARBA" id="ARBA00022741"/>
    </source>
</evidence>
<evidence type="ECO:0000256" key="12">
    <source>
        <dbReference type="ARBA" id="ARBA00023175"/>
    </source>
</evidence>
<feature type="domain" description="Myosin N-terminal SH3-like" evidence="24">
    <location>
        <begin position="27"/>
        <end position="77"/>
    </location>
</feature>
<dbReference type="InterPro" id="IPR036305">
    <property type="entry name" value="RGS_sf"/>
</dbReference>
<evidence type="ECO:0000256" key="21">
    <source>
        <dbReference type="PROSITE-ProRule" id="PRU00782"/>
    </source>
</evidence>
<dbReference type="PROSITE" id="PS51844">
    <property type="entry name" value="SH3_LIKE"/>
    <property type="match status" value="1"/>
</dbReference>
<keyword evidence="13 21" id="KW-0009">Actin-binding</keyword>
<evidence type="ECO:0000259" key="24">
    <source>
        <dbReference type="PROSITE" id="PS51844"/>
    </source>
</evidence>
<dbReference type="GO" id="GO:0032982">
    <property type="term" value="C:myosin filament"/>
    <property type="evidence" value="ECO:0007669"/>
    <property type="project" value="TreeGrafter"/>
</dbReference>
<reference evidence="25" key="1">
    <citation type="submission" date="2025-08" db="UniProtKB">
        <authorList>
            <consortium name="Ensembl"/>
        </authorList>
    </citation>
    <scope>IDENTIFICATION</scope>
</reference>
<dbReference type="GO" id="GO:0016460">
    <property type="term" value="C:myosin II complex"/>
    <property type="evidence" value="ECO:0007669"/>
    <property type="project" value="TreeGrafter"/>
</dbReference>
<dbReference type="InterPro" id="IPR002928">
    <property type="entry name" value="Myosin_tail"/>
</dbReference>
<keyword evidence="15" id="KW-0968">Cytoplasmic vesicle</keyword>
<dbReference type="Gene3D" id="4.10.270.10">
    <property type="entry name" value="Myosin, subunit A"/>
    <property type="match status" value="1"/>
</dbReference>
<dbReference type="PRINTS" id="PR00193">
    <property type="entry name" value="MYOSINHEAVY"/>
</dbReference>
<dbReference type="GO" id="GO:0005524">
    <property type="term" value="F:ATP binding"/>
    <property type="evidence" value="ECO:0007669"/>
    <property type="project" value="UniProtKB-UniRule"/>
</dbReference>
<dbReference type="FunFam" id="1.20.58.530:FF:000003">
    <property type="entry name" value="Myosin heavy chain 10"/>
    <property type="match status" value="1"/>
</dbReference>
<dbReference type="FunFam" id="1.20.5.340:FF:000008">
    <property type="entry name" value="Myosin heavy chain 11"/>
    <property type="match status" value="1"/>
</dbReference>
<feature type="region of interest" description="Disordered" evidence="22">
    <location>
        <begin position="1104"/>
        <end position="1123"/>
    </location>
</feature>
<evidence type="ECO:0000256" key="8">
    <source>
        <dbReference type="ARBA" id="ARBA00022860"/>
    </source>
</evidence>
<dbReference type="FunFam" id="2.30.30.360:FF:000001">
    <property type="entry name" value="Myosin heavy chain"/>
    <property type="match status" value="1"/>
</dbReference>
<evidence type="ECO:0000313" key="25">
    <source>
        <dbReference type="Ensembl" id="ENSCANP00000006974.1"/>
    </source>
</evidence>
<dbReference type="FunFam" id="1.10.10.820:FF:000002">
    <property type="entry name" value="Myosin heavy chain 10"/>
    <property type="match status" value="1"/>
</dbReference>